<sequence>MLLYCFNSKIASLFEKFQLFVFTFPWLVEEAAVRQNDGHLCLATAFGKEVLHRRILAKERKVRLNCIQEWKLPIPKAFNRFRGSHLPPLPLEFKASNS</sequence>
<accession>A0AAV4N7T0</accession>
<evidence type="ECO:0000313" key="2">
    <source>
        <dbReference type="Proteomes" id="UP001054945"/>
    </source>
</evidence>
<dbReference type="Proteomes" id="UP001054945">
    <property type="component" value="Unassembled WGS sequence"/>
</dbReference>
<reference evidence="1 2" key="1">
    <citation type="submission" date="2021-06" db="EMBL/GenBank/DDBJ databases">
        <title>Caerostris extrusa draft genome.</title>
        <authorList>
            <person name="Kono N."/>
            <person name="Arakawa K."/>
        </authorList>
    </citation>
    <scope>NUCLEOTIDE SEQUENCE [LARGE SCALE GENOMIC DNA]</scope>
</reference>
<proteinExistence type="predicted"/>
<protein>
    <submittedName>
        <fullName evidence="1">Uncharacterized protein</fullName>
    </submittedName>
</protein>
<dbReference type="AlphaFoldDB" id="A0AAV4N7T0"/>
<organism evidence="1 2">
    <name type="scientific">Caerostris extrusa</name>
    <name type="common">Bark spider</name>
    <name type="synonym">Caerostris bankana</name>
    <dbReference type="NCBI Taxonomy" id="172846"/>
    <lineage>
        <taxon>Eukaryota</taxon>
        <taxon>Metazoa</taxon>
        <taxon>Ecdysozoa</taxon>
        <taxon>Arthropoda</taxon>
        <taxon>Chelicerata</taxon>
        <taxon>Arachnida</taxon>
        <taxon>Araneae</taxon>
        <taxon>Araneomorphae</taxon>
        <taxon>Entelegynae</taxon>
        <taxon>Araneoidea</taxon>
        <taxon>Araneidae</taxon>
        <taxon>Caerostris</taxon>
    </lineage>
</organism>
<dbReference type="EMBL" id="BPLR01003069">
    <property type="protein sequence ID" value="GIX80887.1"/>
    <property type="molecule type" value="Genomic_DNA"/>
</dbReference>
<keyword evidence="2" id="KW-1185">Reference proteome</keyword>
<comment type="caution">
    <text evidence="1">The sequence shown here is derived from an EMBL/GenBank/DDBJ whole genome shotgun (WGS) entry which is preliminary data.</text>
</comment>
<name>A0AAV4N7T0_CAEEX</name>
<gene>
    <name evidence="1" type="ORF">CEXT_419531</name>
</gene>
<evidence type="ECO:0000313" key="1">
    <source>
        <dbReference type="EMBL" id="GIX80887.1"/>
    </source>
</evidence>